<evidence type="ECO:0000313" key="3">
    <source>
        <dbReference type="Proteomes" id="UP000602653"/>
    </source>
</evidence>
<evidence type="ECO:0000313" key="2">
    <source>
        <dbReference type="EMBL" id="QRV02650.1"/>
    </source>
</evidence>
<reference evidence="2 3" key="1">
    <citation type="submission" date="2021-02" db="EMBL/GenBank/DDBJ databases">
        <title>Complete Genome Sequence of Arcanobacterium phocisimile strain DSM 26142T from a harbour seal.</title>
        <authorList>
            <person name="Borowiak M."/>
            <person name="Alssahen M."/>
            <person name="Malorny B."/>
            <person name="Laemmler C."/>
            <person name="Siebert U."/>
            <person name="Ploetz M."/>
            <person name="Abdulmawjood A."/>
        </authorList>
    </citation>
    <scope>NUCLEOTIDE SEQUENCE [LARGE SCALE GENOMIC DNA]</scope>
    <source>
        <strain evidence="2 3">DSM 26142</strain>
    </source>
</reference>
<feature type="domain" description="Terminase large subunit-like endonuclease" evidence="1">
    <location>
        <begin position="4"/>
        <end position="75"/>
    </location>
</feature>
<gene>
    <name evidence="2" type="ORF">JTE88_02605</name>
</gene>
<name>A0ABX7IIH2_9ACTO</name>
<dbReference type="InterPro" id="IPR046462">
    <property type="entry name" value="TerL_nuclease"/>
</dbReference>
<dbReference type="Proteomes" id="UP000602653">
    <property type="component" value="Chromosome"/>
</dbReference>
<evidence type="ECO:0000259" key="1">
    <source>
        <dbReference type="Pfam" id="PF20441"/>
    </source>
</evidence>
<proteinExistence type="predicted"/>
<sequence length="114" mass="12652">MPFGQGFRDMSPPSKALMKLALEGRLAHGGHPVLSWMVDNIHVRTGPTGNIKPDKQKSTVKIDGVVATIMALDNAIYLQQSLSVTYVTRFTIRMRSPYFPASHPSTLKWSNRKG</sequence>
<organism evidence="2 3">
    <name type="scientific">Arcanobacterium phocisimile</name>
    <dbReference type="NCBI Taxonomy" id="1302235"/>
    <lineage>
        <taxon>Bacteria</taxon>
        <taxon>Bacillati</taxon>
        <taxon>Actinomycetota</taxon>
        <taxon>Actinomycetes</taxon>
        <taxon>Actinomycetales</taxon>
        <taxon>Actinomycetaceae</taxon>
        <taxon>Arcanobacterium</taxon>
    </lineage>
</organism>
<protein>
    <recommendedName>
        <fullName evidence="1">Terminase large subunit-like endonuclease domain-containing protein</fullName>
    </recommendedName>
</protein>
<dbReference type="PANTHER" id="PTHR41287:SF1">
    <property type="entry name" value="PROTEIN YMFN"/>
    <property type="match status" value="1"/>
</dbReference>
<dbReference type="Pfam" id="PF20441">
    <property type="entry name" value="TerL_nuclease"/>
    <property type="match status" value="1"/>
</dbReference>
<dbReference type="PANTHER" id="PTHR41287">
    <property type="match status" value="1"/>
</dbReference>
<dbReference type="EMBL" id="CP070228">
    <property type="protein sequence ID" value="QRV02650.1"/>
    <property type="molecule type" value="Genomic_DNA"/>
</dbReference>
<keyword evidence="3" id="KW-1185">Reference proteome</keyword>
<dbReference type="InterPro" id="IPR005021">
    <property type="entry name" value="Terminase_largesu-like"/>
</dbReference>
<accession>A0ABX7IIH2</accession>